<dbReference type="PROSITE" id="PS00018">
    <property type="entry name" value="EF_HAND_1"/>
    <property type="match status" value="1"/>
</dbReference>
<dbReference type="InterPro" id="IPR050230">
    <property type="entry name" value="CALM/Myosin/TropC-like"/>
</dbReference>
<feature type="domain" description="EF-hand" evidence="3">
    <location>
        <begin position="24"/>
        <end position="59"/>
    </location>
</feature>
<keyword evidence="1" id="KW-0677">Repeat</keyword>
<evidence type="ECO:0000256" key="2">
    <source>
        <dbReference type="ARBA" id="ARBA00022837"/>
    </source>
</evidence>
<proteinExistence type="predicted"/>
<accession>A0A8W8I043</accession>
<dbReference type="InterPro" id="IPR002048">
    <property type="entry name" value="EF_hand_dom"/>
</dbReference>
<organism evidence="4 5">
    <name type="scientific">Magallana gigas</name>
    <name type="common">Pacific oyster</name>
    <name type="synonym">Crassostrea gigas</name>
    <dbReference type="NCBI Taxonomy" id="29159"/>
    <lineage>
        <taxon>Eukaryota</taxon>
        <taxon>Metazoa</taxon>
        <taxon>Spiralia</taxon>
        <taxon>Lophotrochozoa</taxon>
        <taxon>Mollusca</taxon>
        <taxon>Bivalvia</taxon>
        <taxon>Autobranchia</taxon>
        <taxon>Pteriomorphia</taxon>
        <taxon>Ostreida</taxon>
        <taxon>Ostreoidea</taxon>
        <taxon>Ostreidae</taxon>
        <taxon>Magallana</taxon>
    </lineage>
</organism>
<protein>
    <recommendedName>
        <fullName evidence="3">EF-hand domain-containing protein</fullName>
    </recommendedName>
</protein>
<dbReference type="Proteomes" id="UP000005408">
    <property type="component" value="Unassembled WGS sequence"/>
</dbReference>
<feature type="domain" description="EF-hand" evidence="3">
    <location>
        <begin position="60"/>
        <end position="95"/>
    </location>
</feature>
<dbReference type="GO" id="GO:0005509">
    <property type="term" value="F:calcium ion binding"/>
    <property type="evidence" value="ECO:0007669"/>
    <property type="project" value="InterPro"/>
</dbReference>
<name>A0A8W8I043_MAGGI</name>
<evidence type="ECO:0000259" key="3">
    <source>
        <dbReference type="PROSITE" id="PS50222"/>
    </source>
</evidence>
<dbReference type="SMART" id="SM00054">
    <property type="entry name" value="EFh"/>
    <property type="match status" value="4"/>
</dbReference>
<dbReference type="Gene3D" id="1.10.238.10">
    <property type="entry name" value="EF-hand"/>
    <property type="match status" value="2"/>
</dbReference>
<keyword evidence="2" id="KW-0106">Calcium</keyword>
<dbReference type="InterPro" id="IPR018247">
    <property type="entry name" value="EF_Hand_1_Ca_BS"/>
</dbReference>
<reference evidence="4" key="1">
    <citation type="submission" date="2022-08" db="UniProtKB">
        <authorList>
            <consortium name="EnsemblMetazoa"/>
        </authorList>
    </citation>
    <scope>IDENTIFICATION</scope>
    <source>
        <strain evidence="4">05x7-T-G4-1.051#20</strain>
    </source>
</reference>
<keyword evidence="5" id="KW-1185">Reference proteome</keyword>
<evidence type="ECO:0000256" key="1">
    <source>
        <dbReference type="ARBA" id="ARBA00022737"/>
    </source>
</evidence>
<dbReference type="PANTHER" id="PTHR23048">
    <property type="entry name" value="MYOSIN LIGHT CHAIN 1, 3"/>
    <property type="match status" value="1"/>
</dbReference>
<dbReference type="AlphaFoldDB" id="A0A8W8I043"/>
<dbReference type="EnsemblMetazoa" id="G11734.5">
    <property type="protein sequence ID" value="G11734.5:cds"/>
    <property type="gene ID" value="G11734"/>
</dbReference>
<dbReference type="GO" id="GO:0016460">
    <property type="term" value="C:myosin II complex"/>
    <property type="evidence" value="ECO:0007669"/>
    <property type="project" value="TreeGrafter"/>
</dbReference>
<dbReference type="InterPro" id="IPR011992">
    <property type="entry name" value="EF-hand-dom_pair"/>
</dbReference>
<dbReference type="EnsemblMetazoa" id="G11734.6">
    <property type="protein sequence ID" value="G11734.6:cds"/>
    <property type="gene ID" value="G11734"/>
</dbReference>
<feature type="domain" description="EF-hand" evidence="3">
    <location>
        <begin position="99"/>
        <end position="134"/>
    </location>
</feature>
<dbReference type="FunFam" id="1.10.238.10:FF:000527">
    <property type="entry name" value="Calmodulin-3"/>
    <property type="match status" value="1"/>
</dbReference>
<sequence length="168" mass="19185">MPPKKVVRKKKKKPVKKDPVITDEQIKLYQDVFRRFDKDKNGTISVENLEKVMRALGQEVTQDDVKAMIREYDRSANGFIHYMDFMEIMARRGDQTEIMTEDELAEVFSVFDMDGCGKITANDLREAMAALGNSITEEEAEELISKADTDEDGMVNVTDFVKMMVATT</sequence>
<dbReference type="Pfam" id="PF13499">
    <property type="entry name" value="EF-hand_7"/>
    <property type="match status" value="2"/>
</dbReference>
<feature type="domain" description="EF-hand" evidence="3">
    <location>
        <begin position="135"/>
        <end position="168"/>
    </location>
</feature>
<dbReference type="PROSITE" id="PS50222">
    <property type="entry name" value="EF_HAND_2"/>
    <property type="match status" value="4"/>
</dbReference>
<evidence type="ECO:0000313" key="4">
    <source>
        <dbReference type="EnsemblMetazoa" id="G11734.6:cds"/>
    </source>
</evidence>
<evidence type="ECO:0000313" key="5">
    <source>
        <dbReference type="Proteomes" id="UP000005408"/>
    </source>
</evidence>
<dbReference type="PANTHER" id="PTHR23048:SF59">
    <property type="entry name" value="EF-HAND SUPERFAMILY PROTEIN"/>
    <property type="match status" value="1"/>
</dbReference>
<dbReference type="SUPFAM" id="SSF47473">
    <property type="entry name" value="EF-hand"/>
    <property type="match status" value="1"/>
</dbReference>